<evidence type="ECO:0000313" key="3">
    <source>
        <dbReference type="Proteomes" id="UP000217199"/>
    </source>
</evidence>
<organism evidence="2 3">
    <name type="scientific">Pyrrhoderma noxium</name>
    <dbReference type="NCBI Taxonomy" id="2282107"/>
    <lineage>
        <taxon>Eukaryota</taxon>
        <taxon>Fungi</taxon>
        <taxon>Dikarya</taxon>
        <taxon>Basidiomycota</taxon>
        <taxon>Agaricomycotina</taxon>
        <taxon>Agaricomycetes</taxon>
        <taxon>Hymenochaetales</taxon>
        <taxon>Hymenochaetaceae</taxon>
        <taxon>Pyrrhoderma</taxon>
    </lineage>
</organism>
<proteinExistence type="predicted"/>
<dbReference type="Proteomes" id="UP000217199">
    <property type="component" value="Unassembled WGS sequence"/>
</dbReference>
<evidence type="ECO:0000313" key="2">
    <source>
        <dbReference type="EMBL" id="PAV16257.1"/>
    </source>
</evidence>
<name>A0A286U9K9_9AGAM</name>
<comment type="caution">
    <text evidence="2">The sequence shown here is derived from an EMBL/GenBank/DDBJ whole genome shotgun (WGS) entry which is preliminary data.</text>
</comment>
<evidence type="ECO:0000256" key="1">
    <source>
        <dbReference type="SAM" id="MobiDB-lite"/>
    </source>
</evidence>
<dbReference type="AlphaFoldDB" id="A0A286U9K9"/>
<feature type="region of interest" description="Disordered" evidence="1">
    <location>
        <begin position="1"/>
        <end position="25"/>
    </location>
</feature>
<sequence>MSVAKHGYNLRSSKKRRTNPRRFDSEAARIASQKTFGLVPVISFALDRPLPTVVVPIDESDSDSEETHGNDI</sequence>
<accession>A0A286U9K9</accession>
<reference evidence="2 3" key="1">
    <citation type="journal article" date="2017" name="Mol. Ecol.">
        <title>Comparative and population genomic landscape of Phellinus noxius: A hypervariable fungus causing root rot in trees.</title>
        <authorList>
            <person name="Chung C.L."/>
            <person name="Lee T.J."/>
            <person name="Akiba M."/>
            <person name="Lee H.H."/>
            <person name="Kuo T.H."/>
            <person name="Liu D."/>
            <person name="Ke H.M."/>
            <person name="Yokoi T."/>
            <person name="Roa M.B."/>
            <person name="Lu M.J."/>
            <person name="Chang Y.Y."/>
            <person name="Ann P.J."/>
            <person name="Tsai J.N."/>
            <person name="Chen C.Y."/>
            <person name="Tzean S.S."/>
            <person name="Ota Y."/>
            <person name="Hattori T."/>
            <person name="Sahashi N."/>
            <person name="Liou R.F."/>
            <person name="Kikuchi T."/>
            <person name="Tsai I.J."/>
        </authorList>
    </citation>
    <scope>NUCLEOTIDE SEQUENCE [LARGE SCALE GENOMIC DNA]</scope>
    <source>
        <strain evidence="2 3">FFPRI411160</strain>
    </source>
</reference>
<dbReference type="EMBL" id="NBII01000008">
    <property type="protein sequence ID" value="PAV16257.1"/>
    <property type="molecule type" value="Genomic_DNA"/>
</dbReference>
<protein>
    <submittedName>
        <fullName evidence="2">Uncharacterized protein</fullName>
    </submittedName>
</protein>
<dbReference type="InParanoid" id="A0A286U9K9"/>
<gene>
    <name evidence="2" type="ORF">PNOK_0787700</name>
</gene>
<keyword evidence="3" id="KW-1185">Reference proteome</keyword>